<dbReference type="SUPFAM" id="SSF47384">
    <property type="entry name" value="Homodimeric domain of signal transducing histidine kinase"/>
    <property type="match status" value="1"/>
</dbReference>
<feature type="transmembrane region" description="Helical" evidence="11">
    <location>
        <begin position="63"/>
        <end position="81"/>
    </location>
</feature>
<keyword evidence="6" id="KW-0808">Transferase</keyword>
<feature type="domain" description="Histidine kinase" evidence="12">
    <location>
        <begin position="325"/>
        <end position="551"/>
    </location>
</feature>
<dbReference type="InterPro" id="IPR005467">
    <property type="entry name" value="His_kinase_dom"/>
</dbReference>
<dbReference type="PRINTS" id="PR00344">
    <property type="entry name" value="BCTRLSENSOR"/>
</dbReference>
<comment type="subcellular location">
    <subcellularLocation>
        <location evidence="2">Cell membrane</location>
        <topology evidence="2">Multi-pass membrane protein</topology>
    </subcellularLocation>
</comment>
<keyword evidence="7" id="KW-0547">Nucleotide-binding</keyword>
<dbReference type="Pfam" id="PF02518">
    <property type="entry name" value="HATPase_c"/>
    <property type="match status" value="1"/>
</dbReference>
<dbReference type="CDD" id="cd00075">
    <property type="entry name" value="HATPase"/>
    <property type="match status" value="1"/>
</dbReference>
<dbReference type="EMBL" id="VDUZ01000013">
    <property type="protein sequence ID" value="TXL75716.1"/>
    <property type="molecule type" value="Genomic_DNA"/>
</dbReference>
<dbReference type="PANTHER" id="PTHR44936">
    <property type="entry name" value="SENSOR PROTEIN CREC"/>
    <property type="match status" value="1"/>
</dbReference>
<evidence type="ECO:0000256" key="11">
    <source>
        <dbReference type="SAM" id="Phobius"/>
    </source>
</evidence>
<reference evidence="13 14" key="1">
    <citation type="submission" date="2019-06" db="EMBL/GenBank/DDBJ databases">
        <title>New taxonomy in bacterial strain CC-CFT640, isolated from vineyard.</title>
        <authorList>
            <person name="Lin S.-Y."/>
            <person name="Tsai C.-F."/>
            <person name="Young C.-C."/>
        </authorList>
    </citation>
    <scope>NUCLEOTIDE SEQUENCE [LARGE SCALE GENOMIC DNA]</scope>
    <source>
        <strain evidence="13 14">CC-CFT640</strain>
    </source>
</reference>
<keyword evidence="11" id="KW-1133">Transmembrane helix</keyword>
<keyword evidence="4" id="KW-1003">Cell membrane</keyword>
<dbReference type="PROSITE" id="PS50109">
    <property type="entry name" value="HIS_KIN"/>
    <property type="match status" value="1"/>
</dbReference>
<dbReference type="AlphaFoldDB" id="A0A5C8PN68"/>
<dbReference type="PANTHER" id="PTHR44936:SF10">
    <property type="entry name" value="SENSOR PROTEIN RSTB"/>
    <property type="match status" value="1"/>
</dbReference>
<dbReference type="Proteomes" id="UP000321638">
    <property type="component" value="Unassembled WGS sequence"/>
</dbReference>
<evidence type="ECO:0000256" key="5">
    <source>
        <dbReference type="ARBA" id="ARBA00022553"/>
    </source>
</evidence>
<accession>A0A5C8PN68</accession>
<organism evidence="13 14">
    <name type="scientific">Vineibacter terrae</name>
    <dbReference type="NCBI Taxonomy" id="2586908"/>
    <lineage>
        <taxon>Bacteria</taxon>
        <taxon>Pseudomonadati</taxon>
        <taxon>Pseudomonadota</taxon>
        <taxon>Alphaproteobacteria</taxon>
        <taxon>Hyphomicrobiales</taxon>
        <taxon>Vineibacter</taxon>
    </lineage>
</organism>
<keyword evidence="8 13" id="KW-0418">Kinase</keyword>
<protein>
    <recommendedName>
        <fullName evidence="3">histidine kinase</fullName>
        <ecNumber evidence="3">2.7.13.3</ecNumber>
    </recommendedName>
</protein>
<dbReference type="Pfam" id="PF00512">
    <property type="entry name" value="HisKA"/>
    <property type="match status" value="1"/>
</dbReference>
<keyword evidence="14" id="KW-1185">Reference proteome</keyword>
<dbReference type="InterPro" id="IPR004358">
    <property type="entry name" value="Sig_transdc_His_kin-like_C"/>
</dbReference>
<evidence type="ECO:0000256" key="2">
    <source>
        <dbReference type="ARBA" id="ARBA00004651"/>
    </source>
</evidence>
<dbReference type="InterPro" id="IPR003661">
    <property type="entry name" value="HisK_dim/P_dom"/>
</dbReference>
<evidence type="ECO:0000313" key="13">
    <source>
        <dbReference type="EMBL" id="TXL75716.1"/>
    </source>
</evidence>
<dbReference type="CDD" id="cd00082">
    <property type="entry name" value="HisKA"/>
    <property type="match status" value="1"/>
</dbReference>
<evidence type="ECO:0000256" key="3">
    <source>
        <dbReference type="ARBA" id="ARBA00012438"/>
    </source>
</evidence>
<evidence type="ECO:0000256" key="10">
    <source>
        <dbReference type="SAM" id="MobiDB-lite"/>
    </source>
</evidence>
<dbReference type="SMART" id="SM00387">
    <property type="entry name" value="HATPase_c"/>
    <property type="match status" value="1"/>
</dbReference>
<evidence type="ECO:0000313" key="14">
    <source>
        <dbReference type="Proteomes" id="UP000321638"/>
    </source>
</evidence>
<dbReference type="InterPro" id="IPR036890">
    <property type="entry name" value="HATPase_C_sf"/>
</dbReference>
<keyword evidence="11" id="KW-0472">Membrane</keyword>
<dbReference type="EC" id="2.7.13.3" evidence="3"/>
<evidence type="ECO:0000256" key="4">
    <source>
        <dbReference type="ARBA" id="ARBA00022475"/>
    </source>
</evidence>
<dbReference type="Gene3D" id="3.30.565.10">
    <property type="entry name" value="Histidine kinase-like ATPase, C-terminal domain"/>
    <property type="match status" value="1"/>
</dbReference>
<evidence type="ECO:0000256" key="8">
    <source>
        <dbReference type="ARBA" id="ARBA00022777"/>
    </source>
</evidence>
<dbReference type="SUPFAM" id="SSF55874">
    <property type="entry name" value="ATPase domain of HSP90 chaperone/DNA topoisomerase II/histidine kinase"/>
    <property type="match status" value="1"/>
</dbReference>
<comment type="caution">
    <text evidence="13">The sequence shown here is derived from an EMBL/GenBank/DDBJ whole genome shotgun (WGS) entry which is preliminary data.</text>
</comment>
<proteinExistence type="predicted"/>
<dbReference type="SMART" id="SM00388">
    <property type="entry name" value="HisKA"/>
    <property type="match status" value="1"/>
</dbReference>
<dbReference type="Gene3D" id="1.10.287.130">
    <property type="match status" value="1"/>
</dbReference>
<evidence type="ECO:0000259" key="12">
    <source>
        <dbReference type="PROSITE" id="PS50109"/>
    </source>
</evidence>
<dbReference type="InterPro" id="IPR003594">
    <property type="entry name" value="HATPase_dom"/>
</dbReference>
<keyword evidence="5" id="KW-0597">Phosphoprotein</keyword>
<comment type="catalytic activity">
    <reaction evidence="1">
        <text>ATP + protein L-histidine = ADP + protein N-phospho-L-histidine.</text>
        <dbReference type="EC" id="2.7.13.3"/>
    </reaction>
</comment>
<dbReference type="OrthoDB" id="9805942at2"/>
<dbReference type="GO" id="GO:0000155">
    <property type="term" value="F:phosphorelay sensor kinase activity"/>
    <property type="evidence" value="ECO:0007669"/>
    <property type="project" value="InterPro"/>
</dbReference>
<dbReference type="InterPro" id="IPR050980">
    <property type="entry name" value="2C_sensor_his_kinase"/>
</dbReference>
<dbReference type="InterPro" id="IPR036097">
    <property type="entry name" value="HisK_dim/P_sf"/>
</dbReference>
<dbReference type="GO" id="GO:0005886">
    <property type="term" value="C:plasma membrane"/>
    <property type="evidence" value="ECO:0007669"/>
    <property type="project" value="UniProtKB-SubCell"/>
</dbReference>
<gene>
    <name evidence="13" type="ORF">FHP25_13795</name>
</gene>
<dbReference type="GO" id="GO:0005524">
    <property type="term" value="F:ATP binding"/>
    <property type="evidence" value="ECO:0007669"/>
    <property type="project" value="UniProtKB-KW"/>
</dbReference>
<evidence type="ECO:0000256" key="1">
    <source>
        <dbReference type="ARBA" id="ARBA00000085"/>
    </source>
</evidence>
<keyword evidence="11" id="KW-0812">Transmembrane</keyword>
<evidence type="ECO:0000256" key="6">
    <source>
        <dbReference type="ARBA" id="ARBA00022679"/>
    </source>
</evidence>
<evidence type="ECO:0000256" key="7">
    <source>
        <dbReference type="ARBA" id="ARBA00022741"/>
    </source>
</evidence>
<name>A0A5C8PN68_9HYPH</name>
<sequence>MATEQMSALPSSGLGTSSAPSIPTSVKSKTSLPSVIAGAGPARPRHRVLAGARRLGASLTLKLVAIVGIFVALPIVLYGQFESVDRQTRDLVTRSIQDRSRLIAQALTPVLAKMASPVQDVLNAELQKYGADGTILKLMLQPAVGQGDRAFYYLASAPHVSAGQVGAELDELAQRGILKRLSESCIWDATAEIRYRQPDGTVEILTSLIPIKTEAGCWVLVSAHATSEFLRTSIGRPYWQTREVRIAALIYLILAVVTVLVAVSIRRSLRRFRDVAHEIREGRIGEYAFSNRNVVPELSSVARDFDRLVLDLRRVARDMRQTAEDNAHAFKTPLATIQSALEPIRRRVPADDERSQRALTIIDSSVDRLKAMVNAAQRLEINTADLIDAPRRRINMTQLVGDSLVHYREVLAGRRIRLVRRLDDNVMVRAGAGMLEVVLQNILDNAISFSAPDSRIIVTLSATAEVADLRVEDEGPGVAAERLDRIFERYFSVRPKLVQPVETDQAVRSAENAGLGLWIVRRNIEALGGRVTASNRMGGGLCIRVTLPCNTAG</sequence>
<feature type="region of interest" description="Disordered" evidence="10">
    <location>
        <begin position="1"/>
        <end position="28"/>
    </location>
</feature>
<feature type="transmembrane region" description="Helical" evidence="11">
    <location>
        <begin position="246"/>
        <end position="265"/>
    </location>
</feature>
<keyword evidence="9" id="KW-0067">ATP-binding</keyword>
<evidence type="ECO:0000256" key="9">
    <source>
        <dbReference type="ARBA" id="ARBA00022840"/>
    </source>
</evidence>